<keyword evidence="1" id="KW-0732">Signal</keyword>
<feature type="chain" id="PRO_5039926962" evidence="1">
    <location>
        <begin position="17"/>
        <end position="107"/>
    </location>
</feature>
<evidence type="ECO:0000256" key="1">
    <source>
        <dbReference type="SAM" id="SignalP"/>
    </source>
</evidence>
<evidence type="ECO:0000313" key="2">
    <source>
        <dbReference type="EMBL" id="KAG5614391.1"/>
    </source>
</evidence>
<reference evidence="2 3" key="1">
    <citation type="submission" date="2020-09" db="EMBL/GenBank/DDBJ databases">
        <title>De no assembly of potato wild relative species, Solanum commersonii.</title>
        <authorList>
            <person name="Cho K."/>
        </authorList>
    </citation>
    <scope>NUCLEOTIDE SEQUENCE [LARGE SCALE GENOMIC DNA]</scope>
    <source>
        <strain evidence="2">LZ3.2</strain>
        <tissue evidence="2">Leaf</tissue>
    </source>
</reference>
<dbReference type="EMBL" id="JACXVP010000003">
    <property type="protein sequence ID" value="KAG5614391.1"/>
    <property type="molecule type" value="Genomic_DNA"/>
</dbReference>
<name>A0A9J5ZQS2_SOLCO</name>
<sequence>MVLLVIPVINVESALALNPKLPVADVLLRKYPSSTKLHQRDCTNLTRREKTLNCEDKVSRNVVCSNIFDVLMINSDQELLVLSTSILQVSNPETIKIIKKPQNNNVE</sequence>
<dbReference type="AlphaFoldDB" id="A0A9J5ZQS2"/>
<accession>A0A9J5ZQS2</accession>
<protein>
    <submittedName>
        <fullName evidence="2">Uncharacterized protein</fullName>
    </submittedName>
</protein>
<organism evidence="2 3">
    <name type="scientific">Solanum commersonii</name>
    <name type="common">Commerson's wild potato</name>
    <name type="synonym">Commerson's nightshade</name>
    <dbReference type="NCBI Taxonomy" id="4109"/>
    <lineage>
        <taxon>Eukaryota</taxon>
        <taxon>Viridiplantae</taxon>
        <taxon>Streptophyta</taxon>
        <taxon>Embryophyta</taxon>
        <taxon>Tracheophyta</taxon>
        <taxon>Spermatophyta</taxon>
        <taxon>Magnoliopsida</taxon>
        <taxon>eudicotyledons</taxon>
        <taxon>Gunneridae</taxon>
        <taxon>Pentapetalae</taxon>
        <taxon>asterids</taxon>
        <taxon>lamiids</taxon>
        <taxon>Solanales</taxon>
        <taxon>Solanaceae</taxon>
        <taxon>Solanoideae</taxon>
        <taxon>Solaneae</taxon>
        <taxon>Solanum</taxon>
    </lineage>
</organism>
<feature type="signal peptide" evidence="1">
    <location>
        <begin position="1"/>
        <end position="16"/>
    </location>
</feature>
<dbReference type="Proteomes" id="UP000824120">
    <property type="component" value="Chromosome 3"/>
</dbReference>
<evidence type="ECO:0000313" key="3">
    <source>
        <dbReference type="Proteomes" id="UP000824120"/>
    </source>
</evidence>
<keyword evidence="3" id="KW-1185">Reference proteome</keyword>
<proteinExistence type="predicted"/>
<gene>
    <name evidence="2" type="ORF">H5410_014215</name>
</gene>
<comment type="caution">
    <text evidence="2">The sequence shown here is derived from an EMBL/GenBank/DDBJ whole genome shotgun (WGS) entry which is preliminary data.</text>
</comment>